<organism evidence="1 2">
    <name type="scientific">Paenibacillus amylolyticus</name>
    <dbReference type="NCBI Taxonomy" id="1451"/>
    <lineage>
        <taxon>Bacteria</taxon>
        <taxon>Bacillati</taxon>
        <taxon>Bacillota</taxon>
        <taxon>Bacilli</taxon>
        <taxon>Bacillales</taxon>
        <taxon>Paenibacillaceae</taxon>
        <taxon>Paenibacillus</taxon>
    </lineage>
</organism>
<dbReference type="AlphaFoldDB" id="A0ABD8B238"/>
<accession>A0ABD8B238</accession>
<dbReference type="EMBL" id="CP145893">
    <property type="protein sequence ID" value="WWP23906.1"/>
    <property type="molecule type" value="Genomic_DNA"/>
</dbReference>
<geneLocation type="plasmid" evidence="1 2">
    <name>pY5S7-1</name>
</geneLocation>
<evidence type="ECO:0000313" key="2">
    <source>
        <dbReference type="Proteomes" id="UP001364764"/>
    </source>
</evidence>
<proteinExistence type="predicted"/>
<gene>
    <name evidence="1" type="ORF">V6668_31435</name>
</gene>
<dbReference type="GeneID" id="93480086"/>
<dbReference type="Proteomes" id="UP001364764">
    <property type="component" value="Plasmid pY5S7-1"/>
</dbReference>
<reference evidence="1 2" key="1">
    <citation type="submission" date="2024-02" db="EMBL/GenBank/DDBJ databases">
        <title>Complete sequences of two Paenibacillus sp. strains and one Lysinibacillus strain isolated from the environment on STAA medium highlight biotechnological potential.</title>
        <authorList>
            <person name="Attere S.A."/>
            <person name="Piche L.C."/>
            <person name="Intertaglia L."/>
            <person name="Lami R."/>
            <person name="Charette S.J."/>
            <person name="Vincent A.T."/>
        </authorList>
    </citation>
    <scope>NUCLEOTIDE SEQUENCE [LARGE SCALE GENOMIC DNA]</scope>
    <source>
        <strain evidence="1 2">Y5S-7</strain>
        <plasmid evidence="1 2">pY5S7-1</plasmid>
    </source>
</reference>
<name>A0ABD8B238_PAEAM</name>
<evidence type="ECO:0000313" key="1">
    <source>
        <dbReference type="EMBL" id="WWP23906.1"/>
    </source>
</evidence>
<sequence>MINKDLSYVRVGRGLGEFPADNESKMFVVANGFQEFELSQFEYTVWEQIHRYETLAAWESAILQKVKNIPNFDFSKIVRRLIERNLIMPWSFSDMQDKNLINLQVTRYGYAHGLINEEYLIGDSNANKTFVFTKDQYDVWNAAAGKVMLLEVIDTLMDQRGINFETAISLFNIHGLKLYKLTLWGLEYVNADQLEVQA</sequence>
<dbReference type="RefSeq" id="WP_338709085.1">
    <property type="nucleotide sequence ID" value="NZ_CP145893.1"/>
</dbReference>
<protein>
    <submittedName>
        <fullName evidence="1">Uncharacterized protein</fullName>
    </submittedName>
</protein>
<keyword evidence="1" id="KW-0614">Plasmid</keyword>